<dbReference type="InterPro" id="IPR023188">
    <property type="entry name" value="DPS_DNA-bd_CS"/>
</dbReference>
<evidence type="ECO:0000256" key="1">
    <source>
        <dbReference type="ARBA" id="ARBA00009497"/>
    </source>
</evidence>
<feature type="domain" description="Ferritin/DPS" evidence="3">
    <location>
        <begin position="12"/>
        <end position="152"/>
    </location>
</feature>
<dbReference type="OrthoDB" id="9797023at2"/>
<dbReference type="PROSITE" id="PS00819">
    <property type="entry name" value="DPS_2"/>
    <property type="match status" value="1"/>
</dbReference>
<dbReference type="InterPro" id="IPR002177">
    <property type="entry name" value="DPS_DNA-bd"/>
</dbReference>
<evidence type="ECO:0000313" key="5">
    <source>
        <dbReference type="Proteomes" id="UP000243591"/>
    </source>
</evidence>
<organism evidence="4 5">
    <name type="scientific">Brochothrix thermosphacta</name>
    <name type="common">Microbacterium thermosphactum</name>
    <dbReference type="NCBI Taxonomy" id="2756"/>
    <lineage>
        <taxon>Bacteria</taxon>
        <taxon>Bacillati</taxon>
        <taxon>Bacillota</taxon>
        <taxon>Bacilli</taxon>
        <taxon>Bacillales</taxon>
        <taxon>Listeriaceae</taxon>
        <taxon>Brochothrix</taxon>
    </lineage>
</organism>
<comment type="similarity">
    <text evidence="1 2">Belongs to the Dps family.</text>
</comment>
<dbReference type="STRING" id="2756.BFR44_08785"/>
<dbReference type="PANTHER" id="PTHR42932">
    <property type="entry name" value="GENERAL STRESS PROTEIN 20U"/>
    <property type="match status" value="1"/>
</dbReference>
<dbReference type="Gene3D" id="1.20.1260.10">
    <property type="match status" value="1"/>
</dbReference>
<dbReference type="PROSITE" id="PS00818">
    <property type="entry name" value="DPS_1"/>
    <property type="match status" value="1"/>
</dbReference>
<proteinExistence type="inferred from homology"/>
<dbReference type="Proteomes" id="UP000243591">
    <property type="component" value="Chromosome"/>
</dbReference>
<dbReference type="SUPFAM" id="SSF47240">
    <property type="entry name" value="Ferritin-like"/>
    <property type="match status" value="1"/>
</dbReference>
<name>A0A1D2K8Z1_BROTH</name>
<dbReference type="GO" id="GO:0016722">
    <property type="term" value="F:oxidoreductase activity, acting on metal ions"/>
    <property type="evidence" value="ECO:0007669"/>
    <property type="project" value="InterPro"/>
</dbReference>
<dbReference type="Pfam" id="PF00210">
    <property type="entry name" value="Ferritin"/>
    <property type="match status" value="1"/>
</dbReference>
<evidence type="ECO:0000259" key="3">
    <source>
        <dbReference type="Pfam" id="PF00210"/>
    </source>
</evidence>
<accession>A0A1D2K8Z1</accession>
<protein>
    <submittedName>
        <fullName evidence="4">DNA starvation/stationary phase protection protein</fullName>
    </submittedName>
</protein>
<dbReference type="EMBL" id="CP023483">
    <property type="protein sequence ID" value="ATF26432.1"/>
    <property type="molecule type" value="Genomic_DNA"/>
</dbReference>
<dbReference type="PANTHER" id="PTHR42932:SF1">
    <property type="entry name" value="GENERAL STRESS PROTEIN 20U"/>
    <property type="match status" value="1"/>
</dbReference>
<evidence type="ECO:0000256" key="2">
    <source>
        <dbReference type="RuleBase" id="RU003875"/>
    </source>
</evidence>
<dbReference type="PIRSF" id="PIRSF005900">
    <property type="entry name" value="Dps"/>
    <property type="match status" value="1"/>
</dbReference>
<dbReference type="RefSeq" id="WP_069125720.1">
    <property type="nucleotide sequence ID" value="NZ_CBCPJR010000003.1"/>
</dbReference>
<gene>
    <name evidence="4" type="ORF">CNY62_08575</name>
</gene>
<dbReference type="AlphaFoldDB" id="A0A1D2K8Z1"/>
<dbReference type="GO" id="GO:0008199">
    <property type="term" value="F:ferric iron binding"/>
    <property type="evidence" value="ECO:0007669"/>
    <property type="project" value="InterPro"/>
</dbReference>
<dbReference type="CDD" id="cd01043">
    <property type="entry name" value="DPS"/>
    <property type="match status" value="1"/>
</dbReference>
<keyword evidence="5" id="KW-1185">Reference proteome</keyword>
<sequence length="159" mass="18194">MKTVKATDTKQFLNHQVANYGLFYTKLHQLHWYVKGSHFFTLHVKFEELYDETTAILDEIAERLIAIGGAPYSTLKEFIDHSSIEEKPYTEPLTQDQMVEIVIADLTTLRDELVEGIAISDEENDSVTNDLLISKKASIDTHIWFYTAFLGQDPVPAKK</sequence>
<dbReference type="InterPro" id="IPR009078">
    <property type="entry name" value="Ferritin-like_SF"/>
</dbReference>
<reference evidence="4 5" key="1">
    <citation type="submission" date="2017-09" db="EMBL/GenBank/DDBJ databases">
        <title>Complete Genome Sequences of Two Strains of the Meat Spoilage Bacterium Brochothrix thermosphacta Isolated from Ground Chicken.</title>
        <authorList>
            <person name="Paoli G.C."/>
            <person name="Wijey C."/>
            <person name="Chen C.-Y."/>
            <person name="Nguyen L."/>
            <person name="Yan X."/>
            <person name="Irwin P.L."/>
        </authorList>
    </citation>
    <scope>NUCLEOTIDE SEQUENCE [LARGE SCALE GENOMIC DNA]</scope>
    <source>
        <strain evidence="4 5">BI</strain>
    </source>
</reference>
<dbReference type="GeneID" id="66536855"/>
<dbReference type="InterPro" id="IPR012347">
    <property type="entry name" value="Ferritin-like"/>
</dbReference>
<dbReference type="KEGG" id="bths:CNY62_08575"/>
<dbReference type="PRINTS" id="PR01346">
    <property type="entry name" value="HELNAPAPROT"/>
</dbReference>
<evidence type="ECO:0000313" key="4">
    <source>
        <dbReference type="EMBL" id="ATF26432.1"/>
    </source>
</evidence>
<dbReference type="InterPro" id="IPR008331">
    <property type="entry name" value="Ferritin_DPS_dom"/>
</dbReference>